<keyword evidence="8" id="KW-1185">Reference proteome</keyword>
<protein>
    <submittedName>
        <fullName evidence="7">Methyl-accepting chemotaxis protein</fullName>
    </submittedName>
</protein>
<dbReference type="PROSITE" id="PS50885">
    <property type="entry name" value="HAMP"/>
    <property type="match status" value="1"/>
</dbReference>
<evidence type="ECO:0000259" key="6">
    <source>
        <dbReference type="PROSITE" id="PS50885"/>
    </source>
</evidence>
<proteinExistence type="inferred from homology"/>
<sequence>MFSLRIRLPVAMLALALLAALAVGSSAYLAVSNWAQGAVRERMHALAESHVRAIERRWLQLRAELAVQARSAFTVSALDEIGKWLELGPHDYRSILGYYQGDGSLSLTERVARTGREHQHGYSWRHVPVHETYSAALKQFNYADIYLVSRKGRVVYSVTKGPEFGRLLSDEDLAGTGLAKSVELARGKAAGEQVVLDFAPYDPVGGDPRAFLAAPFYDAEAGTGEQVGTIVIAVDTRLIDDVLAFNPAGSGAERIFVIGSDGFMRSNPAARRNGASPRETLDRSRLAGQPEHALIRMTSHDGRSLVASGQEVVIGDQRWLLWLTEPEANAFAVVGTIRSAVVSAGLLVLLPLFGIAILLGWSVARPITRLSDRLAGVAAGRTEEGIPGAGRRDEIGGIAKSIDMIRETLRGEAQRREAEQGIRLADAEQHRRALLKELAGELEESVRTVSASVSVSAQTLDATAHQLAEGARETQAGAADTDAATGNAIRSVKSIEHAAQDLLGAVDALAAEVRTSDATAGQAREHADSVSRIVDGLSNGAARVSEVVGLISAIAGQTNLLALNATIEAARAGEAGKGFAVVANEVKSLATQTANATQDIARQIEAMNQATAATVEGIVGIRALVQELNEATRRTSQTMQRQHEAAHAIAADVLAATQEIVLIGQATSQVALASRNTTGASDAVLKAASELTGLAQALNARVDHVIGELRVA</sequence>
<dbReference type="InterPro" id="IPR003660">
    <property type="entry name" value="HAMP_dom"/>
</dbReference>
<feature type="domain" description="HAMP" evidence="6">
    <location>
        <begin position="361"/>
        <end position="414"/>
    </location>
</feature>
<gene>
    <name evidence="7" type="ORF">SAMN04515666_101448</name>
</gene>
<evidence type="ECO:0000256" key="1">
    <source>
        <dbReference type="ARBA" id="ARBA00023224"/>
    </source>
</evidence>
<dbReference type="SMART" id="SM00304">
    <property type="entry name" value="HAMP"/>
    <property type="match status" value="1"/>
</dbReference>
<keyword evidence="1 3" id="KW-0807">Transducer</keyword>
<dbReference type="Pfam" id="PF00015">
    <property type="entry name" value="MCPsignal"/>
    <property type="match status" value="1"/>
</dbReference>
<evidence type="ECO:0000256" key="4">
    <source>
        <dbReference type="SAM" id="Phobius"/>
    </source>
</evidence>
<keyword evidence="4" id="KW-1133">Transmembrane helix</keyword>
<dbReference type="RefSeq" id="WP_091829352.1">
    <property type="nucleotide sequence ID" value="NZ_FOAN01000001.1"/>
</dbReference>
<dbReference type="GO" id="GO:0007165">
    <property type="term" value="P:signal transduction"/>
    <property type="evidence" value="ECO:0007669"/>
    <property type="project" value="UniProtKB-KW"/>
</dbReference>
<dbReference type="SUPFAM" id="SSF58104">
    <property type="entry name" value="Methyl-accepting chemotaxis protein (MCP) signaling domain"/>
    <property type="match status" value="1"/>
</dbReference>
<dbReference type="GO" id="GO:0016020">
    <property type="term" value="C:membrane"/>
    <property type="evidence" value="ECO:0007669"/>
    <property type="project" value="InterPro"/>
</dbReference>
<dbReference type="Gene3D" id="1.10.287.950">
    <property type="entry name" value="Methyl-accepting chemotaxis protein"/>
    <property type="match status" value="1"/>
</dbReference>
<keyword evidence="4" id="KW-0812">Transmembrane</keyword>
<dbReference type="Gene3D" id="6.10.340.10">
    <property type="match status" value="1"/>
</dbReference>
<name>A0A1H7GVB9_9HYPH</name>
<evidence type="ECO:0000313" key="8">
    <source>
        <dbReference type="Proteomes" id="UP000199664"/>
    </source>
</evidence>
<feature type="domain" description="Methyl-accepting transducer" evidence="5">
    <location>
        <begin position="449"/>
        <end position="685"/>
    </location>
</feature>
<organism evidence="7 8">
    <name type="scientific">Bosea lupini</name>
    <dbReference type="NCBI Taxonomy" id="1036779"/>
    <lineage>
        <taxon>Bacteria</taxon>
        <taxon>Pseudomonadati</taxon>
        <taxon>Pseudomonadota</taxon>
        <taxon>Alphaproteobacteria</taxon>
        <taxon>Hyphomicrobiales</taxon>
        <taxon>Boseaceae</taxon>
        <taxon>Bosea</taxon>
    </lineage>
</organism>
<keyword evidence="4" id="KW-0472">Membrane</keyword>
<feature type="transmembrane region" description="Helical" evidence="4">
    <location>
        <begin position="340"/>
        <end position="364"/>
    </location>
</feature>
<dbReference type="InterPro" id="IPR004089">
    <property type="entry name" value="MCPsignal_dom"/>
</dbReference>
<evidence type="ECO:0000313" key="7">
    <source>
        <dbReference type="EMBL" id="SEK40992.1"/>
    </source>
</evidence>
<dbReference type="Proteomes" id="UP000199664">
    <property type="component" value="Unassembled WGS sequence"/>
</dbReference>
<dbReference type="PROSITE" id="PS50111">
    <property type="entry name" value="CHEMOTAXIS_TRANSDUC_2"/>
    <property type="match status" value="1"/>
</dbReference>
<dbReference type="OrthoDB" id="7293398at2"/>
<evidence type="ECO:0000259" key="5">
    <source>
        <dbReference type="PROSITE" id="PS50111"/>
    </source>
</evidence>
<evidence type="ECO:0000256" key="2">
    <source>
        <dbReference type="ARBA" id="ARBA00029447"/>
    </source>
</evidence>
<dbReference type="PANTHER" id="PTHR32089:SF112">
    <property type="entry name" value="LYSOZYME-LIKE PROTEIN-RELATED"/>
    <property type="match status" value="1"/>
</dbReference>
<accession>A0A1H7GVB9</accession>
<dbReference type="EMBL" id="FOAN01000001">
    <property type="protein sequence ID" value="SEK40992.1"/>
    <property type="molecule type" value="Genomic_DNA"/>
</dbReference>
<dbReference type="AlphaFoldDB" id="A0A1H7GVB9"/>
<dbReference type="STRING" id="1036779.SAMN04515666_101448"/>
<evidence type="ECO:0000256" key="3">
    <source>
        <dbReference type="PROSITE-ProRule" id="PRU00284"/>
    </source>
</evidence>
<reference evidence="8" key="1">
    <citation type="submission" date="2016-10" db="EMBL/GenBank/DDBJ databases">
        <authorList>
            <person name="Varghese N."/>
            <person name="Submissions S."/>
        </authorList>
    </citation>
    <scope>NUCLEOTIDE SEQUENCE [LARGE SCALE GENOMIC DNA]</scope>
    <source>
        <strain evidence="8">LMG 26383,CCUG 61248,R- 45681</strain>
    </source>
</reference>
<comment type="similarity">
    <text evidence="2">Belongs to the methyl-accepting chemotaxis (MCP) protein family.</text>
</comment>
<dbReference type="PANTHER" id="PTHR32089">
    <property type="entry name" value="METHYL-ACCEPTING CHEMOTAXIS PROTEIN MCPB"/>
    <property type="match status" value="1"/>
</dbReference>
<dbReference type="SMART" id="SM00283">
    <property type="entry name" value="MA"/>
    <property type="match status" value="1"/>
</dbReference>